<feature type="chain" id="PRO_5016851924" evidence="2">
    <location>
        <begin position="21"/>
        <end position="177"/>
    </location>
</feature>
<protein>
    <submittedName>
        <fullName evidence="3">Cell envelope biogenesis protein LolA</fullName>
    </submittedName>
</protein>
<proteinExistence type="predicted"/>
<dbReference type="Pfam" id="PF03548">
    <property type="entry name" value="LolA"/>
    <property type="match status" value="1"/>
</dbReference>
<keyword evidence="4" id="KW-1185">Reference proteome</keyword>
<keyword evidence="1 2" id="KW-0732">Signal</keyword>
<evidence type="ECO:0000256" key="2">
    <source>
        <dbReference type="SAM" id="SignalP"/>
    </source>
</evidence>
<reference evidence="3 4" key="1">
    <citation type="submission" date="2017-02" db="EMBL/GenBank/DDBJ databases">
        <title>Arcobacter caeni sp. nov, a new Arcobacter species isolated from reclaimed water.</title>
        <authorList>
            <person name="Figueras M.J."/>
            <person name="Perez-Cataluna A."/>
            <person name="Salas-Masso N."/>
        </authorList>
    </citation>
    <scope>NUCLEOTIDE SEQUENCE [LARGE SCALE GENOMIC DNA]</scope>
    <source>
        <strain evidence="3 4">RW17-10</strain>
    </source>
</reference>
<evidence type="ECO:0000313" key="3">
    <source>
        <dbReference type="EMBL" id="PUE63817.1"/>
    </source>
</evidence>
<dbReference type="EMBL" id="MUXE01000013">
    <property type="protein sequence ID" value="PUE63817.1"/>
    <property type="molecule type" value="Genomic_DNA"/>
</dbReference>
<feature type="signal peptide" evidence="2">
    <location>
        <begin position="1"/>
        <end position="20"/>
    </location>
</feature>
<organism evidence="3 4">
    <name type="scientific">Arcobacter caeni</name>
    <dbReference type="NCBI Taxonomy" id="1912877"/>
    <lineage>
        <taxon>Bacteria</taxon>
        <taxon>Pseudomonadati</taxon>
        <taxon>Campylobacterota</taxon>
        <taxon>Epsilonproteobacteria</taxon>
        <taxon>Campylobacterales</taxon>
        <taxon>Arcobacteraceae</taxon>
        <taxon>Arcobacter</taxon>
    </lineage>
</organism>
<evidence type="ECO:0000256" key="1">
    <source>
        <dbReference type="ARBA" id="ARBA00022729"/>
    </source>
</evidence>
<dbReference type="InterPro" id="IPR004564">
    <property type="entry name" value="OM_lipoprot_carrier_LolA-like"/>
</dbReference>
<dbReference type="CDD" id="cd16325">
    <property type="entry name" value="LolA"/>
    <property type="match status" value="1"/>
</dbReference>
<dbReference type="InterPro" id="IPR029046">
    <property type="entry name" value="LolA/LolB/LppX"/>
</dbReference>
<dbReference type="SUPFAM" id="SSF89392">
    <property type="entry name" value="Prokaryotic lipoproteins and lipoprotein localization factors"/>
    <property type="match status" value="1"/>
</dbReference>
<sequence length="177" mass="20581">MFYKLIIVTTLFCLSCIASNDIKDLDSFKASFSQLITSSSQNKIEYKGEVFIKKSGKILWKYKTPVVKNVYINDNFAIVDEPELEQAIFTQLESEINIIKLLNSSKKVNDNSYITKIEDIDYLIKTSKNDDKINYIKYKDKLENDVEIKFSNVVQNGEISDEIFKFIVPENYDVIRK</sequence>
<gene>
    <name evidence="3" type="ORF">B0174_09000</name>
</gene>
<accession>A0A363CYD1</accession>
<dbReference type="NCBIfam" id="NF000663">
    <property type="entry name" value="PRK00031.2-1"/>
    <property type="match status" value="1"/>
</dbReference>
<dbReference type="PANTHER" id="PTHR35869:SF1">
    <property type="entry name" value="OUTER-MEMBRANE LIPOPROTEIN CARRIER PROTEIN"/>
    <property type="match status" value="1"/>
</dbReference>
<comment type="caution">
    <text evidence="3">The sequence shown here is derived from an EMBL/GenBank/DDBJ whole genome shotgun (WGS) entry which is preliminary data.</text>
</comment>
<evidence type="ECO:0000313" key="4">
    <source>
        <dbReference type="Proteomes" id="UP000251135"/>
    </source>
</evidence>
<dbReference type="AlphaFoldDB" id="A0A363CYD1"/>
<dbReference type="RefSeq" id="WP_108559880.1">
    <property type="nucleotide sequence ID" value="NZ_MUXE01000013.1"/>
</dbReference>
<name>A0A363CYD1_9BACT</name>
<dbReference type="Proteomes" id="UP000251135">
    <property type="component" value="Unassembled WGS sequence"/>
</dbReference>
<dbReference type="PANTHER" id="PTHR35869">
    <property type="entry name" value="OUTER-MEMBRANE LIPOPROTEIN CARRIER PROTEIN"/>
    <property type="match status" value="1"/>
</dbReference>
<dbReference type="OrthoDB" id="5339202at2"/>
<dbReference type="Gene3D" id="2.50.20.10">
    <property type="entry name" value="Lipoprotein localisation LolA/LolB/LppX"/>
    <property type="match status" value="1"/>
</dbReference>